<evidence type="ECO:0008006" key="7">
    <source>
        <dbReference type="Google" id="ProtNLM"/>
    </source>
</evidence>
<reference evidence="5 6" key="1">
    <citation type="submission" date="2024-02" db="EMBL/GenBank/DDBJ databases">
        <authorList>
            <person name="Daric V."/>
            <person name="Darras S."/>
        </authorList>
    </citation>
    <scope>NUCLEOTIDE SEQUENCE [LARGE SCALE GENOMIC DNA]</scope>
</reference>
<evidence type="ECO:0000256" key="3">
    <source>
        <dbReference type="ARBA" id="ARBA00022946"/>
    </source>
</evidence>
<comment type="subcellular location">
    <subcellularLocation>
        <location evidence="1">Mitochondrion</location>
    </subcellularLocation>
</comment>
<dbReference type="PANTHER" id="PTHR16276:SF1">
    <property type="entry name" value="SMALL RIBOSOMAL SUBUNIT PROTEIN MS39"/>
    <property type="match status" value="1"/>
</dbReference>
<gene>
    <name evidence="5" type="ORF">CVLEPA_LOCUS27897</name>
</gene>
<dbReference type="PANTHER" id="PTHR16276">
    <property type="entry name" value="PENTATRICOPEPTIDE REPEAT DOMAIN-CONTAINING PROTEIN 3"/>
    <property type="match status" value="1"/>
</dbReference>
<dbReference type="Pfam" id="PF22330">
    <property type="entry name" value="Rib_mS39_PPR"/>
    <property type="match status" value="1"/>
</dbReference>
<evidence type="ECO:0000313" key="6">
    <source>
        <dbReference type="Proteomes" id="UP001642483"/>
    </source>
</evidence>
<dbReference type="EMBL" id="CAWYQH010000141">
    <property type="protein sequence ID" value="CAK8694533.1"/>
    <property type="molecule type" value="Genomic_DNA"/>
</dbReference>
<name>A0ABP0GTY4_CLALP</name>
<dbReference type="Gene3D" id="1.25.40.10">
    <property type="entry name" value="Tetratricopeptide repeat domain"/>
    <property type="match status" value="1"/>
</dbReference>
<keyword evidence="6" id="KW-1185">Reference proteome</keyword>
<keyword evidence="4" id="KW-0496">Mitochondrion</keyword>
<evidence type="ECO:0000256" key="2">
    <source>
        <dbReference type="ARBA" id="ARBA00022737"/>
    </source>
</evidence>
<sequence>MYSLNKTKIFRSSYRLLHTTSLALNRAETVENPNAKDVILRQLNLDIKLPKPKNWSNTAVLEALSETVEKNERIPQYQDLSTPELWLRGRFGNSKKQMLRHNGRGTANYIIQTHPEFFKFDWGVDKPEIWTNLDGEFAMEPSQTSLEDSDQSEKADKGNLQDSVESLQMLLNNKQVIKAMDMFVRLREAEVEVPSFTINQLLGLLAFCKGLPPNHPLIVDRAHKKLTMLNLSKDPSLVQKMQDILKHIPDVTDDQIAAVVMSLQGDVQGRESLALYNKHLRGKDTKLHVDVYHHIISHAYLSASFRHAQTVLEKMKSSGVRPTYKILNNMFRQAPSVQSPTTAFQCYAQILNEMKELGIEPGPATYAAMVTNLPLKKYRGKQGRQMLHTILDLMKGKHFHVQDNYDIVAFIQILQKCGSDMEAVKKVYDIVQYGKNSLILDHNERMQYMFYLSLINTLKENDTVDNLFDYIRCIIPYNFFFVWKLKHELVDYLVEKKRPDYLPFLYSEFPHYVEYFGILSRWLEAVMEMYDAADDDTRTQFKHIAVLELKHMWLSVRRNSRSIDPSQFKLVDFLLAIVLKSGDDDAILLAINTILDNRKMLPTIFFTADTIKDCKAAVDNSGSRILTQAVNKLEKMATIIPEWEKGKKYEAKTVSYNQKQSKALNSK</sequence>
<dbReference type="InterPro" id="IPR055063">
    <property type="entry name" value="Rib_mS39_PPR"/>
</dbReference>
<protein>
    <recommendedName>
        <fullName evidence="7">Pentatricopeptide repeat-containing protein</fullName>
    </recommendedName>
</protein>
<accession>A0ABP0GTY4</accession>
<comment type="caution">
    <text evidence="5">The sequence shown here is derived from an EMBL/GenBank/DDBJ whole genome shotgun (WGS) entry which is preliminary data.</text>
</comment>
<evidence type="ECO:0000313" key="5">
    <source>
        <dbReference type="EMBL" id="CAK8694533.1"/>
    </source>
</evidence>
<proteinExistence type="predicted"/>
<evidence type="ECO:0000256" key="4">
    <source>
        <dbReference type="ARBA" id="ARBA00023128"/>
    </source>
</evidence>
<dbReference type="InterPro" id="IPR037387">
    <property type="entry name" value="PTCD3"/>
</dbReference>
<organism evidence="5 6">
    <name type="scientific">Clavelina lepadiformis</name>
    <name type="common">Light-bulb sea squirt</name>
    <name type="synonym">Ascidia lepadiformis</name>
    <dbReference type="NCBI Taxonomy" id="159417"/>
    <lineage>
        <taxon>Eukaryota</taxon>
        <taxon>Metazoa</taxon>
        <taxon>Chordata</taxon>
        <taxon>Tunicata</taxon>
        <taxon>Ascidiacea</taxon>
        <taxon>Aplousobranchia</taxon>
        <taxon>Clavelinidae</taxon>
        <taxon>Clavelina</taxon>
    </lineage>
</organism>
<dbReference type="Proteomes" id="UP001642483">
    <property type="component" value="Unassembled WGS sequence"/>
</dbReference>
<keyword evidence="2" id="KW-0677">Repeat</keyword>
<dbReference type="InterPro" id="IPR011990">
    <property type="entry name" value="TPR-like_helical_dom_sf"/>
</dbReference>
<keyword evidence="3" id="KW-0809">Transit peptide</keyword>
<evidence type="ECO:0000256" key="1">
    <source>
        <dbReference type="ARBA" id="ARBA00004173"/>
    </source>
</evidence>